<comment type="caution">
    <text evidence="1">The sequence shown here is derived from an EMBL/GenBank/DDBJ whole genome shotgun (WGS) entry which is preliminary data.</text>
</comment>
<dbReference type="Proteomes" id="UP000239239">
    <property type="component" value="Unassembled WGS sequence"/>
</dbReference>
<dbReference type="Pfam" id="PF13308">
    <property type="entry name" value="YARHG"/>
    <property type="match status" value="1"/>
</dbReference>
<dbReference type="SMART" id="SM01324">
    <property type="entry name" value="YARHG"/>
    <property type="match status" value="1"/>
</dbReference>
<dbReference type="InterPro" id="IPR025538">
    <property type="entry name" value="DUF4424"/>
</dbReference>
<dbReference type="Gene3D" id="1.20.58.1690">
    <property type="match status" value="1"/>
</dbReference>
<protein>
    <submittedName>
        <fullName evidence="1">YARHG domain-containing protein</fullName>
    </submittedName>
</protein>
<sequence length="358" mass="40929">MMTDHYLSKKKMFTVASCLFLPNQVLLANDTAVGGEGSLPIPVSQPHIKMVSEFIRISGKNLNEPQMNGSWHYNCNFTFKNTLNKEVTISMAFPFPINDGNSEIALPAGQQTNVGQALVYDFQVTVNDRQVPAQRGNIAPDHNKGLYYEDAYFWKTTFPPLATVNIHHDYSTGATYDVMGYHWVRYVLKTGALWQDGSIGHTRLEVIPNTPTRLCSEIEPKAEYLNPAPSGMKISGSRADRKYIWDLRHFQPQADLSLCLFTGISYVRYKVIYPWLNSDDALSKLARLSHKELRFLRNTIYAQYGRPFQSPDLQEYFSKKWWYVPNPDYSDRMLNEEDKKLLSMINQAKSTQSPISSL</sequence>
<dbReference type="EMBL" id="PQWY01000016">
    <property type="protein sequence ID" value="PPK29649.1"/>
    <property type="molecule type" value="Genomic_DNA"/>
</dbReference>
<accession>A0A2S6EWT4</accession>
<dbReference type="RefSeq" id="WP_027227253.1">
    <property type="nucleotide sequence ID" value="NZ_CP017601.1"/>
</dbReference>
<reference evidence="1 2" key="1">
    <citation type="submission" date="2018-02" db="EMBL/GenBank/DDBJ databases">
        <title>Draft genome sequences of four Legionella pneumophila clinical strains isolated in Ontario.</title>
        <authorList>
            <person name="Fortuna A."/>
            <person name="Ramnarine R."/>
            <person name="Li A."/>
            <person name="Frantz C."/>
            <person name="Mallo G."/>
        </authorList>
    </citation>
    <scope>NUCLEOTIDE SEQUENCE [LARGE SCALE GENOMIC DNA]</scope>
    <source>
        <strain evidence="1 2">LG61</strain>
    </source>
</reference>
<evidence type="ECO:0000313" key="2">
    <source>
        <dbReference type="Proteomes" id="UP000239239"/>
    </source>
</evidence>
<name>A0A2S6EWT4_LEGPN</name>
<dbReference type="AlphaFoldDB" id="A0A2S6EWT4"/>
<gene>
    <name evidence="1" type="ORF">C3928_11270</name>
</gene>
<proteinExistence type="predicted"/>
<dbReference type="Gene3D" id="2.60.40.3680">
    <property type="match status" value="1"/>
</dbReference>
<evidence type="ECO:0000313" key="1">
    <source>
        <dbReference type="EMBL" id="PPK29649.1"/>
    </source>
</evidence>
<organism evidence="1 2">
    <name type="scientific">Legionella pneumophila</name>
    <dbReference type="NCBI Taxonomy" id="446"/>
    <lineage>
        <taxon>Bacteria</taxon>
        <taxon>Pseudomonadati</taxon>
        <taxon>Pseudomonadota</taxon>
        <taxon>Gammaproteobacteria</taxon>
        <taxon>Legionellales</taxon>
        <taxon>Legionellaceae</taxon>
        <taxon>Legionella</taxon>
    </lineage>
</organism>
<dbReference type="InterPro" id="IPR025582">
    <property type="entry name" value="YARHG_dom"/>
</dbReference>
<dbReference type="Pfam" id="PF14415">
    <property type="entry name" value="DUF4424"/>
    <property type="match status" value="1"/>
</dbReference>
<dbReference type="InterPro" id="IPR038434">
    <property type="entry name" value="YARHG_sf"/>
</dbReference>
<dbReference type="OrthoDB" id="9816009at2"/>